<organism evidence="4 5">
    <name type="scientific">Candidatus Woesebacteria bacterium RIFCSPHIGHO2_01_FULL_38_9</name>
    <dbReference type="NCBI Taxonomy" id="1802492"/>
    <lineage>
        <taxon>Bacteria</taxon>
        <taxon>Candidatus Woeseibacteriota</taxon>
    </lineage>
</organism>
<protein>
    <recommendedName>
        <fullName evidence="6">Glycosyl transferase family 1 domain-containing protein</fullName>
    </recommendedName>
</protein>
<dbReference type="CDD" id="cd03809">
    <property type="entry name" value="GT4_MtfB-like"/>
    <property type="match status" value="1"/>
</dbReference>
<dbReference type="PANTHER" id="PTHR46401:SF2">
    <property type="entry name" value="GLYCOSYLTRANSFERASE WBBK-RELATED"/>
    <property type="match status" value="1"/>
</dbReference>
<proteinExistence type="predicted"/>
<gene>
    <name evidence="4" type="ORF">A2714_03165</name>
</gene>
<sequence length="362" mass="41553">MKLTLIRDYPKEGWESIEVYANNIVACIRSIPHTKIIIRDYRAFPKIASSLRTQNQFLKFLYRFAFNPLGARFSQGDVNHIVDQSNALMLYLLNREKTIITCHDLIGLWYKLRFKTKAIVYEIEPLKIAKHILCVSQFTKSELITKVGINPDIITVIPESIETFFKPTSESEKNTCMQKYHLPPRYILHVGTVLFHKNILFLLRLFAENLKRQKDIYLVKVGATFDQEQQQLIRRLGIEQRVISLGFVTRKDLPAIYSGASLYIQPSLLEGFGLTVLEAMSCGCPVIVSDIPVFRELFSTGAVFMNTQSLSESVKTVRELLGNITKRKLHSQLSIRNSKIYSPANVAKLLNNYYLRIASQNN</sequence>
<feature type="domain" description="Glycosyl transferase family 1" evidence="2">
    <location>
        <begin position="184"/>
        <end position="323"/>
    </location>
</feature>
<dbReference type="Pfam" id="PF00534">
    <property type="entry name" value="Glycos_transf_1"/>
    <property type="match status" value="1"/>
</dbReference>
<dbReference type="InterPro" id="IPR028098">
    <property type="entry name" value="Glyco_trans_4-like_N"/>
</dbReference>
<accession>A0A1F7Y1L0</accession>
<dbReference type="EMBL" id="MGGE01000023">
    <property type="protein sequence ID" value="OGM21183.1"/>
    <property type="molecule type" value="Genomic_DNA"/>
</dbReference>
<evidence type="ECO:0008006" key="6">
    <source>
        <dbReference type="Google" id="ProtNLM"/>
    </source>
</evidence>
<reference evidence="4 5" key="1">
    <citation type="journal article" date="2016" name="Nat. Commun.">
        <title>Thousands of microbial genomes shed light on interconnected biogeochemical processes in an aquifer system.</title>
        <authorList>
            <person name="Anantharaman K."/>
            <person name="Brown C.T."/>
            <person name="Hug L.A."/>
            <person name="Sharon I."/>
            <person name="Castelle C.J."/>
            <person name="Probst A.J."/>
            <person name="Thomas B.C."/>
            <person name="Singh A."/>
            <person name="Wilkins M.J."/>
            <person name="Karaoz U."/>
            <person name="Brodie E.L."/>
            <person name="Williams K.H."/>
            <person name="Hubbard S.S."/>
            <person name="Banfield J.F."/>
        </authorList>
    </citation>
    <scope>NUCLEOTIDE SEQUENCE [LARGE SCALE GENOMIC DNA]</scope>
</reference>
<dbReference type="AlphaFoldDB" id="A0A1F7Y1L0"/>
<evidence type="ECO:0000259" key="3">
    <source>
        <dbReference type="Pfam" id="PF13439"/>
    </source>
</evidence>
<evidence type="ECO:0000259" key="2">
    <source>
        <dbReference type="Pfam" id="PF00534"/>
    </source>
</evidence>
<comment type="caution">
    <text evidence="4">The sequence shown here is derived from an EMBL/GenBank/DDBJ whole genome shotgun (WGS) entry which is preliminary data.</text>
</comment>
<feature type="domain" description="Glycosyltransferase subfamily 4-like N-terminal" evidence="3">
    <location>
        <begin position="75"/>
        <end position="162"/>
    </location>
</feature>
<name>A0A1F7Y1L0_9BACT</name>
<evidence type="ECO:0000256" key="1">
    <source>
        <dbReference type="ARBA" id="ARBA00022679"/>
    </source>
</evidence>
<dbReference type="GO" id="GO:0016757">
    <property type="term" value="F:glycosyltransferase activity"/>
    <property type="evidence" value="ECO:0007669"/>
    <property type="project" value="InterPro"/>
</dbReference>
<evidence type="ECO:0000313" key="5">
    <source>
        <dbReference type="Proteomes" id="UP000178419"/>
    </source>
</evidence>
<dbReference type="InterPro" id="IPR001296">
    <property type="entry name" value="Glyco_trans_1"/>
</dbReference>
<dbReference type="Proteomes" id="UP000178419">
    <property type="component" value="Unassembled WGS sequence"/>
</dbReference>
<dbReference type="SUPFAM" id="SSF53756">
    <property type="entry name" value="UDP-Glycosyltransferase/glycogen phosphorylase"/>
    <property type="match status" value="1"/>
</dbReference>
<evidence type="ECO:0000313" key="4">
    <source>
        <dbReference type="EMBL" id="OGM21183.1"/>
    </source>
</evidence>
<dbReference type="Pfam" id="PF13439">
    <property type="entry name" value="Glyco_transf_4"/>
    <property type="match status" value="1"/>
</dbReference>
<dbReference type="PANTHER" id="PTHR46401">
    <property type="entry name" value="GLYCOSYLTRANSFERASE WBBK-RELATED"/>
    <property type="match status" value="1"/>
</dbReference>
<dbReference type="Gene3D" id="3.40.50.2000">
    <property type="entry name" value="Glycogen Phosphorylase B"/>
    <property type="match status" value="2"/>
</dbReference>
<keyword evidence="1" id="KW-0808">Transferase</keyword>